<feature type="region of interest" description="Disordered" evidence="1">
    <location>
        <begin position="149"/>
        <end position="185"/>
    </location>
</feature>
<feature type="transmembrane region" description="Helical" evidence="2">
    <location>
        <begin position="274"/>
        <end position="299"/>
    </location>
</feature>
<feature type="transmembrane region" description="Helical" evidence="2">
    <location>
        <begin position="344"/>
        <end position="365"/>
    </location>
</feature>
<dbReference type="AlphaFoldDB" id="A0A3L8RVM2"/>
<keyword evidence="2" id="KW-0812">Transmembrane</keyword>
<feature type="transmembrane region" description="Helical" evidence="2">
    <location>
        <begin position="319"/>
        <end position="337"/>
    </location>
</feature>
<evidence type="ECO:0000313" key="4">
    <source>
        <dbReference type="Proteomes" id="UP000276834"/>
    </source>
</evidence>
<evidence type="ECO:0000256" key="2">
    <source>
        <dbReference type="SAM" id="Phobius"/>
    </source>
</evidence>
<gene>
    <name evidence="3" type="ORF">DV515_00015477</name>
</gene>
<dbReference type="PANTHER" id="PTHR31004:SF1">
    <property type="entry name" value="TRANSMEMBRANE PROTEIN 79"/>
    <property type="match status" value="1"/>
</dbReference>
<keyword evidence="2" id="KW-0472">Membrane</keyword>
<comment type="caution">
    <text evidence="3">The sequence shown here is derived from an EMBL/GenBank/DDBJ whole genome shotgun (WGS) entry which is preliminary data.</text>
</comment>
<dbReference type="EMBL" id="QUSF01000186">
    <property type="protein sequence ID" value="RLV88264.1"/>
    <property type="molecule type" value="Genomic_DNA"/>
</dbReference>
<protein>
    <recommendedName>
        <fullName evidence="5">Transmembrane protein 79</fullName>
    </recommendedName>
</protein>
<dbReference type="OrthoDB" id="8887147at2759"/>
<dbReference type="GO" id="GO:0005765">
    <property type="term" value="C:lysosomal membrane"/>
    <property type="evidence" value="ECO:0007669"/>
    <property type="project" value="TreeGrafter"/>
</dbReference>
<evidence type="ECO:0000313" key="3">
    <source>
        <dbReference type="EMBL" id="RLV88264.1"/>
    </source>
</evidence>
<feature type="transmembrane region" description="Helical" evidence="2">
    <location>
        <begin position="371"/>
        <end position="390"/>
    </location>
</feature>
<keyword evidence="4" id="KW-1185">Reference proteome</keyword>
<sequence>MSIRRVNGESRKDRNFIPSEHHKCRQQCYQPPSLAVWNWTLMATADPVQPSEEVALLELGKVALAKVPPAPGEHQGDPDATLPWDQSQHSAWGQSEVVETKRRSSPEGGHEDPEEAVPTCPTVEAEDEEVPRLPVMAAHVFVPIDPQCIEQSPIKQKQHPTPWPREESRGDVPPSVPPSDRPSSLHHKQVFLPLSPSRCRNPLGFEGPMAKPLAEGSRCPCARDCGTDNLKAVASVAGALLLCPCLIYGAYIFMPFDAPLLPTISARLVYTLRCATFATFPIVLGMIVSGISRLCSSALEPFGELHREVEIHRTYVSQSVHLFILYFFNMAVLATYLPQELLKLIPLLTGLFAISRLIFWMSYAIGRSFRVFGFSMTFLPLLAMLLWNLYGMFILEPENLLSLAAPTPEGHSKESRAKLRHWG</sequence>
<name>A0A3L8RVM2_CHLGU</name>
<proteinExistence type="predicted"/>
<evidence type="ECO:0008006" key="5">
    <source>
        <dbReference type="Google" id="ProtNLM"/>
    </source>
</evidence>
<feature type="transmembrane region" description="Helical" evidence="2">
    <location>
        <begin position="232"/>
        <end position="253"/>
    </location>
</feature>
<dbReference type="GO" id="GO:0045055">
    <property type="term" value="P:regulated exocytosis"/>
    <property type="evidence" value="ECO:0007669"/>
    <property type="project" value="TreeGrafter"/>
</dbReference>
<organism evidence="3 4">
    <name type="scientific">Chloebia gouldiae</name>
    <name type="common">Gouldian finch</name>
    <name type="synonym">Erythrura gouldiae</name>
    <dbReference type="NCBI Taxonomy" id="44316"/>
    <lineage>
        <taxon>Eukaryota</taxon>
        <taxon>Metazoa</taxon>
        <taxon>Chordata</taxon>
        <taxon>Craniata</taxon>
        <taxon>Vertebrata</taxon>
        <taxon>Euteleostomi</taxon>
        <taxon>Archelosauria</taxon>
        <taxon>Archosauria</taxon>
        <taxon>Dinosauria</taxon>
        <taxon>Saurischia</taxon>
        <taxon>Theropoda</taxon>
        <taxon>Coelurosauria</taxon>
        <taxon>Aves</taxon>
        <taxon>Neognathae</taxon>
        <taxon>Neoaves</taxon>
        <taxon>Telluraves</taxon>
        <taxon>Australaves</taxon>
        <taxon>Passeriformes</taxon>
        <taxon>Passeroidea</taxon>
        <taxon>Passeridae</taxon>
        <taxon>Chloebia</taxon>
    </lineage>
</organism>
<feature type="region of interest" description="Disordered" evidence="1">
    <location>
        <begin position="67"/>
        <end position="127"/>
    </location>
</feature>
<dbReference type="PANTHER" id="PTHR31004">
    <property type="entry name" value="TRANSMEMBRANE PROTEIN 79"/>
    <property type="match status" value="1"/>
</dbReference>
<evidence type="ECO:0000256" key="1">
    <source>
        <dbReference type="SAM" id="MobiDB-lite"/>
    </source>
</evidence>
<dbReference type="STRING" id="44316.ENSEGOP00005013595"/>
<accession>A0A3L8RVM2</accession>
<keyword evidence="2" id="KW-1133">Transmembrane helix</keyword>
<reference evidence="3 4" key="1">
    <citation type="journal article" date="2018" name="Proc. R. Soc. B">
        <title>A non-coding region near Follistatin controls head colour polymorphism in the Gouldian finch.</title>
        <authorList>
            <person name="Toomey M.B."/>
            <person name="Marques C.I."/>
            <person name="Andrade P."/>
            <person name="Araujo P.M."/>
            <person name="Sabatino S."/>
            <person name="Gazda M.A."/>
            <person name="Afonso S."/>
            <person name="Lopes R.J."/>
            <person name="Corbo J.C."/>
            <person name="Carneiro M."/>
        </authorList>
    </citation>
    <scope>NUCLEOTIDE SEQUENCE [LARGE SCALE GENOMIC DNA]</scope>
    <source>
        <strain evidence="3">Red01</strain>
        <tissue evidence="3">Muscle</tissue>
    </source>
</reference>
<dbReference type="GO" id="GO:0032588">
    <property type="term" value="C:trans-Golgi network membrane"/>
    <property type="evidence" value="ECO:0007669"/>
    <property type="project" value="TreeGrafter"/>
</dbReference>
<feature type="compositionally biased region" description="Basic and acidic residues" evidence="1">
    <location>
        <begin position="98"/>
        <end position="111"/>
    </location>
</feature>
<dbReference type="Proteomes" id="UP000276834">
    <property type="component" value="Unassembled WGS sequence"/>
</dbReference>
<feature type="compositionally biased region" description="Polar residues" evidence="1">
    <location>
        <begin position="84"/>
        <end position="93"/>
    </location>
</feature>